<protein>
    <submittedName>
        <fullName evidence="2">Uncharacterized protein</fullName>
    </submittedName>
</protein>
<organism evidence="2 3">
    <name type="scientific">Stegodyphus mimosarum</name>
    <name type="common">African social velvet spider</name>
    <dbReference type="NCBI Taxonomy" id="407821"/>
    <lineage>
        <taxon>Eukaryota</taxon>
        <taxon>Metazoa</taxon>
        <taxon>Ecdysozoa</taxon>
        <taxon>Arthropoda</taxon>
        <taxon>Chelicerata</taxon>
        <taxon>Arachnida</taxon>
        <taxon>Araneae</taxon>
        <taxon>Araneomorphae</taxon>
        <taxon>Entelegynae</taxon>
        <taxon>Eresoidea</taxon>
        <taxon>Eresidae</taxon>
        <taxon>Stegodyphus</taxon>
    </lineage>
</organism>
<dbReference type="EMBL" id="KK119566">
    <property type="protein sequence ID" value="KFM76045.1"/>
    <property type="molecule type" value="Genomic_DNA"/>
</dbReference>
<name>A0A087UFA6_STEMI</name>
<feature type="chain" id="PRO_5001830552" evidence="1">
    <location>
        <begin position="21"/>
        <end position="60"/>
    </location>
</feature>
<dbReference type="Proteomes" id="UP000054359">
    <property type="component" value="Unassembled WGS sequence"/>
</dbReference>
<keyword evidence="1" id="KW-0732">Signal</keyword>
<evidence type="ECO:0000313" key="2">
    <source>
        <dbReference type="EMBL" id="KFM76045.1"/>
    </source>
</evidence>
<accession>A0A087UFA6</accession>
<dbReference type="AlphaFoldDB" id="A0A087UFA6"/>
<gene>
    <name evidence="2" type="ORF">X975_07721</name>
</gene>
<keyword evidence="3" id="KW-1185">Reference proteome</keyword>
<evidence type="ECO:0000256" key="1">
    <source>
        <dbReference type="SAM" id="SignalP"/>
    </source>
</evidence>
<sequence length="60" mass="7251">MHLIDCIRLLLCNFLKLNVMFVCNLNPLINYCYTIKDSFYDPIELIYKIINISYHNFNVF</sequence>
<evidence type="ECO:0000313" key="3">
    <source>
        <dbReference type="Proteomes" id="UP000054359"/>
    </source>
</evidence>
<feature type="signal peptide" evidence="1">
    <location>
        <begin position="1"/>
        <end position="20"/>
    </location>
</feature>
<proteinExistence type="predicted"/>
<reference evidence="2 3" key="1">
    <citation type="submission" date="2013-11" db="EMBL/GenBank/DDBJ databases">
        <title>Genome sequencing of Stegodyphus mimosarum.</title>
        <authorList>
            <person name="Bechsgaard J."/>
        </authorList>
    </citation>
    <scope>NUCLEOTIDE SEQUENCE [LARGE SCALE GENOMIC DNA]</scope>
</reference>
<feature type="non-terminal residue" evidence="2">
    <location>
        <position position="60"/>
    </location>
</feature>